<dbReference type="RefSeq" id="WP_353892965.1">
    <property type="nucleotide sequence ID" value="NZ_CP159485.1"/>
</dbReference>
<dbReference type="Pfam" id="PF02416">
    <property type="entry name" value="TatA_B_E"/>
    <property type="match status" value="1"/>
</dbReference>
<evidence type="ECO:0000256" key="4">
    <source>
        <dbReference type="ARBA" id="ARBA00022692"/>
    </source>
</evidence>
<keyword evidence="3 9" id="KW-1003">Cell membrane</keyword>
<dbReference type="EMBL" id="CP159485">
    <property type="protein sequence ID" value="XCI28400.1"/>
    <property type="molecule type" value="Genomic_DNA"/>
</dbReference>
<dbReference type="GO" id="GO:0033281">
    <property type="term" value="C:TAT protein transport complex"/>
    <property type="evidence" value="ECO:0007669"/>
    <property type="project" value="UniProtKB-UniRule"/>
</dbReference>
<keyword evidence="4 9" id="KW-0812">Transmembrane</keyword>
<dbReference type="GO" id="GO:0008320">
    <property type="term" value="F:protein transmembrane transporter activity"/>
    <property type="evidence" value="ECO:0007669"/>
    <property type="project" value="UniProtKB-UniRule"/>
</dbReference>
<dbReference type="PANTHER" id="PTHR42982">
    <property type="entry name" value="SEC-INDEPENDENT PROTEIN TRANSLOCASE PROTEIN TATA"/>
    <property type="match status" value="1"/>
</dbReference>
<comment type="subunit">
    <text evidence="9">Forms a complex with TatC.</text>
</comment>
<dbReference type="AlphaFoldDB" id="A0AAU8HS52"/>
<dbReference type="NCBIfam" id="NF011430">
    <property type="entry name" value="PRK14861.1"/>
    <property type="match status" value="1"/>
</dbReference>
<dbReference type="PRINTS" id="PR01506">
    <property type="entry name" value="TATBPROTEIN"/>
</dbReference>
<reference evidence="10" key="1">
    <citation type="journal article" date="2018" name="Antonie Van Leeuwenhoek">
        <title>Proteinivorax hydrogeniformans sp. nov., an anaerobic, haloalkaliphilic bacterium fermenting proteinaceous compounds with high hydrogen production.</title>
        <authorList>
            <person name="Boltyanskaya Y."/>
            <person name="Detkova E."/>
            <person name="Pimenov N."/>
            <person name="Kevbrin V."/>
        </authorList>
    </citation>
    <scope>NUCLEOTIDE SEQUENCE</scope>
    <source>
        <strain evidence="10">Z-710</strain>
    </source>
</reference>
<dbReference type="InterPro" id="IPR006312">
    <property type="entry name" value="TatA/E"/>
</dbReference>
<evidence type="ECO:0000256" key="8">
    <source>
        <dbReference type="ARBA" id="ARBA00023136"/>
    </source>
</evidence>
<evidence type="ECO:0000256" key="5">
    <source>
        <dbReference type="ARBA" id="ARBA00022927"/>
    </source>
</evidence>
<dbReference type="GO" id="GO:0043953">
    <property type="term" value="P:protein transport by the Tat complex"/>
    <property type="evidence" value="ECO:0007669"/>
    <property type="project" value="UniProtKB-UniRule"/>
</dbReference>
<dbReference type="NCBIfam" id="TIGR01411">
    <property type="entry name" value="tatAE"/>
    <property type="match status" value="1"/>
</dbReference>
<evidence type="ECO:0000256" key="9">
    <source>
        <dbReference type="HAMAP-Rule" id="MF_00236"/>
    </source>
</evidence>
<evidence type="ECO:0000256" key="7">
    <source>
        <dbReference type="ARBA" id="ARBA00023010"/>
    </source>
</evidence>
<evidence type="ECO:0000256" key="2">
    <source>
        <dbReference type="ARBA" id="ARBA00022448"/>
    </source>
</evidence>
<comment type="subcellular location">
    <subcellularLocation>
        <location evidence="1 9">Cell membrane</location>
        <topology evidence="1 9">Single-pass membrane protein</topology>
    </subcellularLocation>
</comment>
<gene>
    <name evidence="9 10" type="primary">tatA</name>
    <name evidence="10" type="ORF">PRVXH_002358</name>
</gene>
<keyword evidence="8 9" id="KW-0472">Membrane</keyword>
<evidence type="ECO:0000256" key="3">
    <source>
        <dbReference type="ARBA" id="ARBA00022475"/>
    </source>
</evidence>
<evidence type="ECO:0000256" key="1">
    <source>
        <dbReference type="ARBA" id="ARBA00004162"/>
    </source>
</evidence>
<evidence type="ECO:0000313" key="10">
    <source>
        <dbReference type="EMBL" id="XCI28400.1"/>
    </source>
</evidence>
<keyword evidence="5 9" id="KW-0653">Protein transport</keyword>
<keyword evidence="6 9" id="KW-1133">Transmembrane helix</keyword>
<keyword evidence="2 9" id="KW-0813">Transport</keyword>
<dbReference type="PANTHER" id="PTHR42982:SF1">
    <property type="entry name" value="SEC-INDEPENDENT PROTEIN TRANSLOCASE PROTEIN TATA"/>
    <property type="match status" value="1"/>
</dbReference>
<comment type="function">
    <text evidence="9">Part of the twin-arginine translocation (Tat) system that transports large folded proteins containing a characteristic twin-arginine motif in their signal peptide across membranes. TatA could form the protein-conducting channel of the Tat system.</text>
</comment>
<evidence type="ECO:0000256" key="6">
    <source>
        <dbReference type="ARBA" id="ARBA00022989"/>
    </source>
</evidence>
<comment type="similarity">
    <text evidence="9">Belongs to the TatA/E family.</text>
</comment>
<dbReference type="HAMAP" id="MF_00236">
    <property type="entry name" value="TatA_E"/>
    <property type="match status" value="1"/>
</dbReference>
<protein>
    <recommendedName>
        <fullName evidence="9">Sec-independent protein translocase protein TatA</fullName>
    </recommendedName>
</protein>
<keyword evidence="7 9" id="KW-0811">Translocation</keyword>
<name>A0AAU8HS52_9FIRM</name>
<sequence>MFGRFGMQELIIILAVALLVFGPTKLPEIGKSIGKAIGEFKGHAKSISDDITDDDSKK</sequence>
<reference evidence="10" key="2">
    <citation type="submission" date="2024-06" db="EMBL/GenBank/DDBJ databases">
        <authorList>
            <person name="Petrova K.O."/>
            <person name="Toshchakov S.V."/>
            <person name="Boltjanskaja Y.V."/>
            <person name="Kevbrin V.V."/>
        </authorList>
    </citation>
    <scope>NUCLEOTIDE SEQUENCE</scope>
    <source>
        <strain evidence="10">Z-710</strain>
    </source>
</reference>
<dbReference type="InterPro" id="IPR003369">
    <property type="entry name" value="TatA/B/E"/>
</dbReference>
<proteinExistence type="inferred from homology"/>
<dbReference type="Gene3D" id="1.20.5.3310">
    <property type="match status" value="1"/>
</dbReference>
<accession>A0AAU8HS52</accession>
<organism evidence="10">
    <name type="scientific">Proteinivorax hydrogeniformans</name>
    <dbReference type="NCBI Taxonomy" id="1826727"/>
    <lineage>
        <taxon>Bacteria</taxon>
        <taxon>Bacillati</taxon>
        <taxon>Bacillota</taxon>
        <taxon>Clostridia</taxon>
        <taxon>Eubacteriales</taxon>
        <taxon>Proteinivoracaceae</taxon>
        <taxon>Proteinivorax</taxon>
    </lineage>
</organism>